<sequence>MEGFYGVEVSVGEKVIPEIPEGNVLRLTQIAVPANTSDAVSLVVSLQGKEFTIASLDPVRNVSQMGIDLVIKAEQNIILSATGNGSVHVTGYIQPIENVTDGESSCGGEICSGVPFEKMAPPPFRGVAPACKTSVQSSNNTSESDYDVEGIVSVDDGVEKIGKRGDKGEERPSKIRHEGGVEFHNEQHVDEHRYRRGGYFRYNGEGGYGGVHQGFFRQRGRQRINSTSSQGGFGAIYNEPIHEADQLGMNRGYGRGGYSSRGRGYMGGGYRGQANGEMRRGYTNEERYLYSGGEWQGMSSNLLGRGFAAINRGFHPYSSRNNYPFPPNHHLNDASRTLPPYSGRGGTNAVWNRGGFRGGNSGRGRY</sequence>
<comment type="caution">
    <text evidence="2">The sequence shown here is derived from an EMBL/GenBank/DDBJ whole genome shotgun (WGS) entry which is preliminary data.</text>
</comment>
<accession>A0A1G4I2G6</accession>
<proteinExistence type="predicted"/>
<evidence type="ECO:0000259" key="1">
    <source>
        <dbReference type="Pfam" id="PF17800"/>
    </source>
</evidence>
<dbReference type="VEuPathDB" id="TriTrypDB:TEOVI_000796800"/>
<dbReference type="GeneID" id="92381902"/>
<dbReference type="Gene3D" id="2.60.120.340">
    <property type="entry name" value="Nucleoplasmin core domain"/>
    <property type="match status" value="1"/>
</dbReference>
<evidence type="ECO:0000313" key="2">
    <source>
        <dbReference type="EMBL" id="SCU66017.1"/>
    </source>
</evidence>
<organism evidence="2 3">
    <name type="scientific">Trypanosoma equiperdum</name>
    <dbReference type="NCBI Taxonomy" id="5694"/>
    <lineage>
        <taxon>Eukaryota</taxon>
        <taxon>Discoba</taxon>
        <taxon>Euglenozoa</taxon>
        <taxon>Kinetoplastea</taxon>
        <taxon>Metakinetoplastina</taxon>
        <taxon>Trypanosomatida</taxon>
        <taxon>Trypanosomatidae</taxon>
        <taxon>Trypanosoma</taxon>
    </lineage>
</organism>
<dbReference type="FunFam" id="2.60.120.340:FF:000009">
    <property type="entry name" value="Nucleolar RNA-binding protein, truncated"/>
    <property type="match status" value="1"/>
</dbReference>
<dbReference type="Pfam" id="PF17800">
    <property type="entry name" value="NPL"/>
    <property type="match status" value="1"/>
</dbReference>
<dbReference type="RefSeq" id="XP_067077514.1">
    <property type="nucleotide sequence ID" value="XM_067221413.1"/>
</dbReference>
<evidence type="ECO:0000313" key="3">
    <source>
        <dbReference type="Proteomes" id="UP000195570"/>
    </source>
</evidence>
<dbReference type="InterPro" id="IPR041232">
    <property type="entry name" value="NPL"/>
</dbReference>
<name>A0A1G4I2G6_TRYEQ</name>
<dbReference type="AlphaFoldDB" id="A0A1G4I2G6"/>
<reference evidence="2" key="1">
    <citation type="submission" date="2016-09" db="EMBL/GenBank/DDBJ databases">
        <authorList>
            <person name="Hebert L."/>
            <person name="Moumen B."/>
        </authorList>
    </citation>
    <scope>NUCLEOTIDE SEQUENCE [LARGE SCALE GENOMIC DNA]</scope>
    <source>
        <strain evidence="2">OVI</strain>
    </source>
</reference>
<protein>
    <submittedName>
        <fullName evidence="2">Nucleolar RNA-binding protein, putative</fullName>
    </submittedName>
</protein>
<feature type="domain" description="Nucleoplasmin-like" evidence="1">
    <location>
        <begin position="4"/>
        <end position="93"/>
    </location>
</feature>
<dbReference type="EMBL" id="CZPT02000487">
    <property type="protein sequence ID" value="SCU66017.1"/>
    <property type="molecule type" value="Genomic_DNA"/>
</dbReference>
<keyword evidence="3" id="KW-1185">Reference proteome</keyword>
<dbReference type="Proteomes" id="UP000195570">
    <property type="component" value="Unassembled WGS sequence"/>
</dbReference>
<gene>
    <name evidence="2" type="ORF">TEOVI_000796800</name>
</gene>